<dbReference type="EMBL" id="CP077074">
    <property type="protein sequence ID" value="QXH40501.1"/>
    <property type="molecule type" value="Genomic_DNA"/>
</dbReference>
<gene>
    <name evidence="1" type="ORF">KSS89_30570</name>
</gene>
<dbReference type="Proteomes" id="UP000693952">
    <property type="component" value="Chromosome"/>
</dbReference>
<reference evidence="1" key="1">
    <citation type="submission" date="2021-06" db="EMBL/GenBank/DDBJ databases">
        <title>Updating the genus Pseudomonas: Description of 43 new species and partition of the Pseudomonas putida group.</title>
        <authorList>
            <person name="Girard L."/>
            <person name="Lood C."/>
            <person name="Vandamme P."/>
            <person name="Rokni-Zadeh H."/>
            <person name="van Noort V."/>
            <person name="Hofte M."/>
            <person name="Lavigne R."/>
            <person name="De Mot R."/>
        </authorList>
    </citation>
    <scope>NUCLEOTIDE SEQUENCE</scope>
    <source>
        <strain evidence="1">CMR12a</strain>
    </source>
</reference>
<sequence length="71" mass="7737">MKKDETGTAKKPGRLSESLKKLADDGHTVKIVGSIKNGKLEIDPESLAELNRTHPQANLSFVAVNAPFRTH</sequence>
<evidence type="ECO:0000313" key="2">
    <source>
        <dbReference type="Proteomes" id="UP000693952"/>
    </source>
</evidence>
<evidence type="ECO:0000313" key="1">
    <source>
        <dbReference type="EMBL" id="QXH40501.1"/>
    </source>
</evidence>
<organism evidence="1 2">
    <name type="scientific">Pseudomonas sessilinigenes</name>
    <dbReference type="NCBI Taxonomy" id="658629"/>
    <lineage>
        <taxon>Bacteria</taxon>
        <taxon>Pseudomonadati</taxon>
        <taxon>Pseudomonadota</taxon>
        <taxon>Gammaproteobacteria</taxon>
        <taxon>Pseudomonadales</taxon>
        <taxon>Pseudomonadaceae</taxon>
        <taxon>Pseudomonas</taxon>
    </lineage>
</organism>
<proteinExistence type="predicted"/>
<dbReference type="RefSeq" id="WP_053133871.1">
    <property type="nucleotide sequence ID" value="NZ_CP027706.1"/>
</dbReference>
<keyword evidence="2" id="KW-1185">Reference proteome</keyword>
<accession>A0ABX8MTF8</accession>
<protein>
    <submittedName>
        <fullName evidence="1">Uncharacterized protein</fullName>
    </submittedName>
</protein>
<name>A0ABX8MTF8_9PSED</name>